<dbReference type="STRING" id="216946.STURO_v1c03360"/>
<dbReference type="Proteomes" id="UP000067243">
    <property type="component" value="Chromosome"/>
</dbReference>
<sequence>MKLNIEINKFNSSVKKLTIQNRDIQKFINEKFNILKQQLKKVNINFKKMGDFAYGTYICNSSTRVINLDLAIISYVGKTKKNYNELIDELLNISKNNDFIKEIHTHKNNSYLNILMSYKNIKVNFRVISIIYKKFNKGYFYIINKNDESFEEIAIELQNDFILANKLSSGLLFSIKRLINYILKKEFNYTYNIDMLILRWFYEYICKSLDNFIQRNYKLENQKLNIVKFLSPQVFRKWIKNNISFLDLVYFIFIKWDSQTTFYFKNNGFINEEMFEDISRWSHNTYSTFNLPKNYISRIRIFDSSNQKDRNFFQNNLSDDNGFSEVVWSNYKNEGHKYLVTPLLKTGIPNFIMFKKWLVSKSNNLYTKLNPDLQSEIKTTKTREAISELNTIANAWLTKYNQMLKYLQPFFDKKYGFFNSFKIDEMVDYIIRSIDKIESDDWEIKNYF</sequence>
<reference evidence="1 2" key="1">
    <citation type="journal article" date="2015" name="Genome Announc.">
        <title>Complete Genome Sequence of Spiroplasma turonicum Strain Tab4cT, a Parasite of a Horse Fly, Haematopota sp. (Diptera: Tabanidae).</title>
        <authorList>
            <person name="Davis R.E."/>
            <person name="Shao J."/>
            <person name="Zhao Y."/>
            <person name="Gasparich G.E."/>
            <person name="Gaynor B.J."/>
            <person name="Donofrio N."/>
        </authorList>
    </citation>
    <scope>NUCLEOTIDE SEQUENCE [LARGE SCALE GENOMIC DNA]</scope>
    <source>
        <strain evidence="1 2">Tab4c</strain>
    </source>
</reference>
<dbReference type="PATRIC" id="fig|216946.3.peg.336"/>
<evidence type="ECO:0000313" key="2">
    <source>
        <dbReference type="Proteomes" id="UP000067243"/>
    </source>
</evidence>
<evidence type="ECO:0000313" key="1">
    <source>
        <dbReference type="EMBL" id="AKU79582.1"/>
    </source>
</evidence>
<proteinExistence type="predicted"/>
<dbReference type="KEGG" id="stur:STURON_00336"/>
<dbReference type="RefSeq" id="WP_075048180.1">
    <property type="nucleotide sequence ID" value="NZ_CP012328.1"/>
</dbReference>
<dbReference type="EMBL" id="CP012328">
    <property type="protein sequence ID" value="AKU79582.1"/>
    <property type="molecule type" value="Genomic_DNA"/>
</dbReference>
<name>A0A0K1P6S5_9MOLU</name>
<gene>
    <name evidence="1" type="ORF">STURON_00336</name>
</gene>
<dbReference type="AlphaFoldDB" id="A0A0K1P6S5"/>
<dbReference type="OrthoDB" id="387437at2"/>
<protein>
    <submittedName>
        <fullName evidence="1">Uncharacterized protein</fullName>
    </submittedName>
</protein>
<organism evidence="1 2">
    <name type="scientific">Spiroplasma turonicum</name>
    <dbReference type="NCBI Taxonomy" id="216946"/>
    <lineage>
        <taxon>Bacteria</taxon>
        <taxon>Bacillati</taxon>
        <taxon>Mycoplasmatota</taxon>
        <taxon>Mollicutes</taxon>
        <taxon>Entomoplasmatales</taxon>
        <taxon>Spiroplasmataceae</taxon>
        <taxon>Spiroplasma</taxon>
    </lineage>
</organism>
<keyword evidence="2" id="KW-1185">Reference proteome</keyword>
<accession>A0A0K1P6S5</accession>